<feature type="region of interest" description="Disordered" evidence="4">
    <location>
        <begin position="1"/>
        <end position="46"/>
    </location>
</feature>
<evidence type="ECO:0000256" key="4">
    <source>
        <dbReference type="SAM" id="MobiDB-lite"/>
    </source>
</evidence>
<proteinExistence type="predicted"/>
<evidence type="ECO:0000259" key="5">
    <source>
        <dbReference type="PROSITE" id="PS50222"/>
    </source>
</evidence>
<gene>
    <name evidence="6" type="ORF">TrCOL_g9208</name>
</gene>
<keyword evidence="7" id="KW-1185">Reference proteome</keyword>
<feature type="compositionally biased region" description="Basic residues" evidence="4">
    <location>
        <begin position="37"/>
        <end position="46"/>
    </location>
</feature>
<keyword evidence="3" id="KW-0106">Calcium</keyword>
<dbReference type="OrthoDB" id="191686at2759"/>
<dbReference type="GO" id="GO:0005509">
    <property type="term" value="F:calcium ion binding"/>
    <property type="evidence" value="ECO:0007669"/>
    <property type="project" value="InterPro"/>
</dbReference>
<evidence type="ECO:0000256" key="3">
    <source>
        <dbReference type="ARBA" id="ARBA00022837"/>
    </source>
</evidence>
<evidence type="ECO:0000256" key="1">
    <source>
        <dbReference type="ARBA" id="ARBA00022723"/>
    </source>
</evidence>
<dbReference type="PROSITE" id="PS50222">
    <property type="entry name" value="EF_HAND_2"/>
    <property type="match status" value="2"/>
</dbReference>
<feature type="domain" description="EF-hand" evidence="5">
    <location>
        <begin position="179"/>
        <end position="214"/>
    </location>
</feature>
<feature type="domain" description="EF-hand" evidence="5">
    <location>
        <begin position="66"/>
        <end position="101"/>
    </location>
</feature>
<evidence type="ECO:0000313" key="6">
    <source>
        <dbReference type="EMBL" id="GMI35738.1"/>
    </source>
</evidence>
<dbReference type="InterPro" id="IPR018247">
    <property type="entry name" value="EF_Hand_1_Ca_BS"/>
</dbReference>
<feature type="compositionally biased region" description="Basic residues" evidence="4">
    <location>
        <begin position="362"/>
        <end position="371"/>
    </location>
</feature>
<evidence type="ECO:0000313" key="7">
    <source>
        <dbReference type="Proteomes" id="UP001165065"/>
    </source>
</evidence>
<dbReference type="Gene3D" id="1.10.238.10">
    <property type="entry name" value="EF-hand"/>
    <property type="match status" value="1"/>
</dbReference>
<dbReference type="Pfam" id="PF13202">
    <property type="entry name" value="EF-hand_5"/>
    <property type="match status" value="2"/>
</dbReference>
<dbReference type="InterPro" id="IPR011992">
    <property type="entry name" value="EF-hand-dom_pair"/>
</dbReference>
<dbReference type="InterPro" id="IPR002048">
    <property type="entry name" value="EF_hand_dom"/>
</dbReference>
<comment type="caution">
    <text evidence="6">The sequence shown here is derived from an EMBL/GenBank/DDBJ whole genome shotgun (WGS) entry which is preliminary data.</text>
</comment>
<dbReference type="PANTHER" id="PTHR45942">
    <property type="entry name" value="PROTEIN PHOSPATASE 3 REGULATORY SUBUNIT B ALPHA ISOFORM TYPE 1"/>
    <property type="match status" value="1"/>
</dbReference>
<sequence>MGQCQTAPKTADSNDDSDPNVEVATDHEDEGEDGKDKKKKKGKKKKLNKAQKEVDTVLTHLSVPSRAVTKFLTFFKKMDDDESGSISLDEFIIFLELEKYYVPFIERCFGAMDFNKKGKSAGALDPTEFTVGLYNLCIMTKDLLEDYVFELYDEVHDGNLYPKQVEKMVVETSPHAPAAAEALVGEVFKALDADDDGHISKKEFFQLDTKTEMLLRPMYLMQTTLQKRCLGENFWDEERVRMQTMMAKYEQRTILDLLANRVAAKYEAERQKEALLRGETLNNEKEERKRAMAANVKGFGSERKLKGAGGISFANDAGAPIFATDLKEKQKDQEKKRKAKLKAKKKKKIEEAIANGEDPEKFKKKAKAKRKASLEPSVSVNVRGAAKPNADSSYAMKHKEELAINQKGRVFD</sequence>
<keyword evidence="1" id="KW-0479">Metal-binding</keyword>
<dbReference type="EMBL" id="BRYA01000059">
    <property type="protein sequence ID" value="GMI35738.1"/>
    <property type="molecule type" value="Genomic_DNA"/>
</dbReference>
<protein>
    <recommendedName>
        <fullName evidence="5">EF-hand domain-containing protein</fullName>
    </recommendedName>
</protein>
<keyword evidence="2" id="KW-0677">Repeat</keyword>
<dbReference type="SUPFAM" id="SSF47473">
    <property type="entry name" value="EF-hand"/>
    <property type="match status" value="1"/>
</dbReference>
<dbReference type="PROSITE" id="PS00018">
    <property type="entry name" value="EF_HAND_1"/>
    <property type="match status" value="2"/>
</dbReference>
<dbReference type="SMART" id="SM00054">
    <property type="entry name" value="EFh"/>
    <property type="match status" value="2"/>
</dbReference>
<dbReference type="AlphaFoldDB" id="A0A9W7G887"/>
<name>A0A9W7G887_9STRA</name>
<evidence type="ECO:0000256" key="2">
    <source>
        <dbReference type="ARBA" id="ARBA00022737"/>
    </source>
</evidence>
<feature type="region of interest" description="Disordered" evidence="4">
    <location>
        <begin position="328"/>
        <end position="398"/>
    </location>
</feature>
<dbReference type="Proteomes" id="UP001165065">
    <property type="component" value="Unassembled WGS sequence"/>
</dbReference>
<organism evidence="6 7">
    <name type="scientific">Triparma columacea</name>
    <dbReference type="NCBI Taxonomy" id="722753"/>
    <lineage>
        <taxon>Eukaryota</taxon>
        <taxon>Sar</taxon>
        <taxon>Stramenopiles</taxon>
        <taxon>Ochrophyta</taxon>
        <taxon>Bolidophyceae</taxon>
        <taxon>Parmales</taxon>
        <taxon>Triparmaceae</taxon>
        <taxon>Triparma</taxon>
    </lineage>
</organism>
<feature type="compositionally biased region" description="Basic residues" evidence="4">
    <location>
        <begin position="336"/>
        <end position="347"/>
    </location>
</feature>
<reference evidence="7" key="1">
    <citation type="journal article" date="2023" name="Commun. Biol.">
        <title>Genome analysis of Parmales, the sister group of diatoms, reveals the evolutionary specialization of diatoms from phago-mixotrophs to photoautotrophs.</title>
        <authorList>
            <person name="Ban H."/>
            <person name="Sato S."/>
            <person name="Yoshikawa S."/>
            <person name="Yamada K."/>
            <person name="Nakamura Y."/>
            <person name="Ichinomiya M."/>
            <person name="Sato N."/>
            <person name="Blanc-Mathieu R."/>
            <person name="Endo H."/>
            <person name="Kuwata A."/>
            <person name="Ogata H."/>
        </authorList>
    </citation>
    <scope>NUCLEOTIDE SEQUENCE [LARGE SCALE GENOMIC DNA]</scope>
</reference>
<accession>A0A9W7G887</accession>